<organism evidence="1">
    <name type="scientific">Heligmosomoides polygyrus</name>
    <name type="common">Parasitic roundworm</name>
    <dbReference type="NCBI Taxonomy" id="6339"/>
    <lineage>
        <taxon>Eukaryota</taxon>
        <taxon>Metazoa</taxon>
        <taxon>Ecdysozoa</taxon>
        <taxon>Nematoda</taxon>
        <taxon>Chromadorea</taxon>
        <taxon>Rhabditida</taxon>
        <taxon>Rhabditina</taxon>
        <taxon>Rhabditomorpha</taxon>
        <taxon>Strongyloidea</taxon>
        <taxon>Heligmosomidae</taxon>
        <taxon>Heligmosomoides</taxon>
    </lineage>
</organism>
<dbReference type="InterPro" id="IPR006553">
    <property type="entry name" value="Leu-rich_rpt_Cys-con_subtyp"/>
</dbReference>
<dbReference type="PANTHER" id="PTHR13382">
    <property type="entry name" value="MITOCHONDRIAL ATP SYNTHASE COUPLING FACTOR B"/>
    <property type="match status" value="1"/>
</dbReference>
<dbReference type="Gene3D" id="3.80.10.10">
    <property type="entry name" value="Ribonuclease Inhibitor"/>
    <property type="match status" value="1"/>
</dbReference>
<dbReference type="InterPro" id="IPR032675">
    <property type="entry name" value="LRR_dom_sf"/>
</dbReference>
<dbReference type="InterPro" id="IPR050648">
    <property type="entry name" value="F-box_LRR-repeat"/>
</dbReference>
<protein>
    <submittedName>
        <fullName evidence="3">F-box/LRR-repeat protein 7</fullName>
    </submittedName>
</protein>
<proteinExistence type="predicted"/>
<gene>
    <name evidence="1" type="ORF">HPBE_LOCUS17683</name>
</gene>
<dbReference type="SUPFAM" id="SSF52047">
    <property type="entry name" value="RNI-like"/>
    <property type="match status" value="1"/>
</dbReference>
<dbReference type="WBParaSite" id="HPBE_0001768401-mRNA-1">
    <property type="protein sequence ID" value="HPBE_0001768401-mRNA-1"/>
    <property type="gene ID" value="HPBE_0001768401"/>
</dbReference>
<evidence type="ECO:0000313" key="3">
    <source>
        <dbReference type="WBParaSite" id="HPBE_0001768401-mRNA-1"/>
    </source>
</evidence>
<feature type="non-terminal residue" evidence="1">
    <location>
        <position position="1"/>
    </location>
</feature>
<accession>A0A3P8AG43</accession>
<keyword evidence="2" id="KW-1185">Reference proteome</keyword>
<dbReference type="Proteomes" id="UP000050761">
    <property type="component" value="Unassembled WGS sequence"/>
</dbReference>
<reference evidence="3" key="2">
    <citation type="submission" date="2019-09" db="UniProtKB">
        <authorList>
            <consortium name="WormBaseParasite"/>
        </authorList>
    </citation>
    <scope>IDENTIFICATION</scope>
</reference>
<dbReference type="AlphaFoldDB" id="A0A3P8AG43"/>
<dbReference type="GO" id="GO:0005737">
    <property type="term" value="C:cytoplasm"/>
    <property type="evidence" value="ECO:0007669"/>
    <property type="project" value="TreeGrafter"/>
</dbReference>
<dbReference type="EMBL" id="UZAH01030179">
    <property type="protein sequence ID" value="VDP09591.1"/>
    <property type="molecule type" value="Genomic_DNA"/>
</dbReference>
<name>A0A3P8AG43_HELPZ</name>
<evidence type="ECO:0000313" key="2">
    <source>
        <dbReference type="Proteomes" id="UP000050761"/>
    </source>
</evidence>
<sequence length="167" mass="19182">HSKPFPIFKKIREHNYIPGRSVDFQGVRTVTSGQKNLLQLELRAMYQLTDAGLTDVHCPFLHTVDISGCARVTSLGIRFLVQRNPNIHCLYLNHCRSLDDQALYDIAYYVGERLRVLELDFLPSMIDPAAALQHLSTQCPNVCQLSLARFFSEVESYDASRRRRDTR</sequence>
<dbReference type="OrthoDB" id="27842at2759"/>
<dbReference type="SMART" id="SM00367">
    <property type="entry name" value="LRR_CC"/>
    <property type="match status" value="2"/>
</dbReference>
<reference evidence="1 2" key="1">
    <citation type="submission" date="2018-11" db="EMBL/GenBank/DDBJ databases">
        <authorList>
            <consortium name="Pathogen Informatics"/>
        </authorList>
    </citation>
    <scope>NUCLEOTIDE SEQUENCE [LARGE SCALE GENOMIC DNA]</scope>
</reference>
<evidence type="ECO:0000313" key="1">
    <source>
        <dbReference type="EMBL" id="VDP09591.1"/>
    </source>
</evidence>